<organism evidence="1 2">
    <name type="scientific">Cardiocondyla obscurior</name>
    <dbReference type="NCBI Taxonomy" id="286306"/>
    <lineage>
        <taxon>Eukaryota</taxon>
        <taxon>Metazoa</taxon>
        <taxon>Ecdysozoa</taxon>
        <taxon>Arthropoda</taxon>
        <taxon>Hexapoda</taxon>
        <taxon>Insecta</taxon>
        <taxon>Pterygota</taxon>
        <taxon>Neoptera</taxon>
        <taxon>Endopterygota</taxon>
        <taxon>Hymenoptera</taxon>
        <taxon>Apocrita</taxon>
        <taxon>Aculeata</taxon>
        <taxon>Formicoidea</taxon>
        <taxon>Formicidae</taxon>
        <taxon>Myrmicinae</taxon>
        <taxon>Cardiocondyla</taxon>
    </lineage>
</organism>
<dbReference type="EMBL" id="JADYXP020000011">
    <property type="protein sequence ID" value="KAL0114495.1"/>
    <property type="molecule type" value="Genomic_DNA"/>
</dbReference>
<name>A0AAW2FKF0_9HYME</name>
<gene>
    <name evidence="1" type="ORF">PUN28_011632</name>
</gene>
<protein>
    <submittedName>
        <fullName evidence="1">Uncharacterized protein</fullName>
    </submittedName>
</protein>
<dbReference type="Proteomes" id="UP001430953">
    <property type="component" value="Unassembled WGS sequence"/>
</dbReference>
<comment type="caution">
    <text evidence="1">The sequence shown here is derived from an EMBL/GenBank/DDBJ whole genome shotgun (WGS) entry which is preliminary data.</text>
</comment>
<reference evidence="1 2" key="1">
    <citation type="submission" date="2023-03" db="EMBL/GenBank/DDBJ databases">
        <title>High recombination rates correlate with genetic variation in Cardiocondyla obscurior ants.</title>
        <authorList>
            <person name="Errbii M."/>
        </authorList>
    </citation>
    <scope>NUCLEOTIDE SEQUENCE [LARGE SCALE GENOMIC DNA]</scope>
    <source>
        <strain evidence="1">Alpha-2009</strain>
        <tissue evidence="1">Whole body</tissue>
    </source>
</reference>
<keyword evidence="2" id="KW-1185">Reference proteome</keyword>
<evidence type="ECO:0000313" key="1">
    <source>
        <dbReference type="EMBL" id="KAL0114495.1"/>
    </source>
</evidence>
<accession>A0AAW2FKF0</accession>
<sequence>MCDAAESRDLLASSLRKRRRRRKRAQRRYWRTIREGLHDFDESTDGPCQKFYDPIIANDTWTRDTVRATSWTAGERRYRRNRRLKRVPRVRPATEAEEAAAEAANEEEQFCARRRSSKPSKWLRHWGSRGRQRRSGPNYWLRVVRRMRRPRLCTTPIW</sequence>
<evidence type="ECO:0000313" key="2">
    <source>
        <dbReference type="Proteomes" id="UP001430953"/>
    </source>
</evidence>
<dbReference type="AlphaFoldDB" id="A0AAW2FKF0"/>
<proteinExistence type="predicted"/>